<name>A0A9N8M451_9BASI</name>
<organism evidence="2 3">
    <name type="scientific">Tilletia laevis</name>
    <dbReference type="NCBI Taxonomy" id="157183"/>
    <lineage>
        <taxon>Eukaryota</taxon>
        <taxon>Fungi</taxon>
        <taxon>Dikarya</taxon>
        <taxon>Basidiomycota</taxon>
        <taxon>Ustilaginomycotina</taxon>
        <taxon>Exobasidiomycetes</taxon>
        <taxon>Tilletiales</taxon>
        <taxon>Tilletiaceae</taxon>
        <taxon>Tilletia</taxon>
    </lineage>
</organism>
<protein>
    <submittedName>
        <fullName evidence="2">Uncharacterized protein</fullName>
    </submittedName>
</protein>
<feature type="compositionally biased region" description="Acidic residues" evidence="1">
    <location>
        <begin position="224"/>
        <end position="233"/>
    </location>
</feature>
<feature type="compositionally biased region" description="Low complexity" evidence="1">
    <location>
        <begin position="30"/>
        <end position="45"/>
    </location>
</feature>
<feature type="region of interest" description="Disordered" evidence="1">
    <location>
        <begin position="80"/>
        <end position="164"/>
    </location>
</feature>
<dbReference type="EMBL" id="CAJHJF010006591">
    <property type="protein sequence ID" value="CAD6957631.1"/>
    <property type="molecule type" value="Genomic_DNA"/>
</dbReference>
<sequence>MDSPHHSGRNTRGGRPPSVTSHTSERAPQPTISTTPATRPTTVDPSALSIIAEVRYMRDGLEARLDGFDERLGAMERWQRQQEFAEDERANDTDPPGRQHSVAVEEQHKPESNSEEIGVTNFGLQTPAYVNTRRRDRAPPPHLRPHQLSDQHHQEPHTPRTLGFNTTTIPARELQASSFTTPTAGGLSPLERFQLLDGQGRRKVRRTMRKLGLQVPEFMGIIDADQDNDVDDTTGEHSSESPLRSRDTGNQDGP</sequence>
<feature type="compositionally biased region" description="Basic and acidic residues" evidence="1">
    <location>
        <begin position="147"/>
        <end position="158"/>
    </location>
</feature>
<gene>
    <name evidence="2" type="ORF">JKILLFL_G1064</name>
</gene>
<accession>A0A9N8M451</accession>
<evidence type="ECO:0000256" key="1">
    <source>
        <dbReference type="SAM" id="MobiDB-lite"/>
    </source>
</evidence>
<evidence type="ECO:0000313" key="2">
    <source>
        <dbReference type="EMBL" id="CAD6957631.1"/>
    </source>
</evidence>
<evidence type="ECO:0000313" key="3">
    <source>
        <dbReference type="Proteomes" id="UP000836404"/>
    </source>
</evidence>
<proteinExistence type="predicted"/>
<feature type="region of interest" description="Disordered" evidence="1">
    <location>
        <begin position="222"/>
        <end position="254"/>
    </location>
</feature>
<comment type="caution">
    <text evidence="2">The sequence shown here is derived from an EMBL/GenBank/DDBJ whole genome shotgun (WGS) entry which is preliminary data.</text>
</comment>
<dbReference type="Proteomes" id="UP000836404">
    <property type="component" value="Unassembled WGS sequence"/>
</dbReference>
<feature type="region of interest" description="Disordered" evidence="1">
    <location>
        <begin position="1"/>
        <end position="45"/>
    </location>
</feature>
<feature type="compositionally biased region" description="Basic and acidic residues" evidence="1">
    <location>
        <begin position="87"/>
        <end position="112"/>
    </location>
</feature>
<keyword evidence="3" id="KW-1185">Reference proteome</keyword>
<dbReference type="AlphaFoldDB" id="A0A9N8M451"/>
<reference evidence="2 3" key="1">
    <citation type="submission" date="2020-10" db="EMBL/GenBank/DDBJ databases">
        <authorList>
            <person name="Sedaghatjoo S."/>
        </authorList>
    </citation>
    <scope>NUCLEOTIDE SEQUENCE [LARGE SCALE GENOMIC DNA]</scope>
    <source>
        <strain evidence="2 3">LLFL</strain>
    </source>
</reference>
<feature type="compositionally biased region" description="Basic and acidic residues" evidence="1">
    <location>
        <begin position="234"/>
        <end position="254"/>
    </location>
</feature>